<dbReference type="PRINTS" id="PR00081">
    <property type="entry name" value="GDHRDH"/>
</dbReference>
<dbReference type="Proteomes" id="UP000541154">
    <property type="component" value="Unassembled WGS sequence"/>
</dbReference>
<organism evidence="4 5">
    <name type="scientific">Petromyces alliaceus</name>
    <name type="common">Aspergillus alliaceus</name>
    <dbReference type="NCBI Taxonomy" id="209559"/>
    <lineage>
        <taxon>Eukaryota</taxon>
        <taxon>Fungi</taxon>
        <taxon>Dikarya</taxon>
        <taxon>Ascomycota</taxon>
        <taxon>Pezizomycotina</taxon>
        <taxon>Eurotiomycetes</taxon>
        <taxon>Eurotiomycetidae</taxon>
        <taxon>Eurotiales</taxon>
        <taxon>Aspergillaceae</taxon>
        <taxon>Aspergillus</taxon>
        <taxon>Aspergillus subgen. Circumdati</taxon>
    </lineage>
</organism>
<protein>
    <submittedName>
        <fullName evidence="4">Uncharacterized protein</fullName>
    </submittedName>
</protein>
<dbReference type="AlphaFoldDB" id="A0A8H5ZV89"/>
<evidence type="ECO:0000313" key="4">
    <source>
        <dbReference type="EMBL" id="KAF5857483.1"/>
    </source>
</evidence>
<gene>
    <name evidence="4" type="ORF">ETB97_005727</name>
</gene>
<dbReference type="SUPFAM" id="SSF51735">
    <property type="entry name" value="NAD(P)-binding Rossmann-fold domains"/>
    <property type="match status" value="1"/>
</dbReference>
<name>A0A8H5ZV89_PETAA</name>
<reference evidence="4 5" key="1">
    <citation type="submission" date="2019-04" db="EMBL/GenBank/DDBJ databases">
        <title>Aspergillus burnettii sp. nov., novel species from soil in southeast Queensland.</title>
        <authorList>
            <person name="Gilchrist C.L.M."/>
            <person name="Pitt J.I."/>
            <person name="Lange L."/>
            <person name="Lacey H.J."/>
            <person name="Vuong D."/>
            <person name="Midgley D.J."/>
            <person name="Greenfield P."/>
            <person name="Bradbury M."/>
            <person name="Lacey E."/>
            <person name="Busk P.K."/>
            <person name="Pilgaard B."/>
            <person name="Chooi Y.H."/>
            <person name="Piggott A.M."/>
        </authorList>
    </citation>
    <scope>NUCLEOTIDE SEQUENCE [LARGE SCALE GENOMIC DNA]</scope>
    <source>
        <strain evidence="4 5">FRR 5400</strain>
    </source>
</reference>
<dbReference type="PANTHER" id="PTHR24320:SF252">
    <property type="entry name" value="DEHYDROGENASE_REDUCTASE FAMILY PROTEIN, PUTATIVE (AFU_ORTHOLOGUE AFUA_3G08550)-RELATED"/>
    <property type="match status" value="1"/>
</dbReference>
<keyword evidence="3" id="KW-0560">Oxidoreductase</keyword>
<evidence type="ECO:0000313" key="5">
    <source>
        <dbReference type="Proteomes" id="UP000541154"/>
    </source>
</evidence>
<evidence type="ECO:0000256" key="3">
    <source>
        <dbReference type="ARBA" id="ARBA00023002"/>
    </source>
</evidence>
<proteinExistence type="inferred from homology"/>
<dbReference type="PANTHER" id="PTHR24320">
    <property type="entry name" value="RETINOL DEHYDROGENASE"/>
    <property type="match status" value="1"/>
</dbReference>
<evidence type="ECO:0000256" key="1">
    <source>
        <dbReference type="ARBA" id="ARBA00006484"/>
    </source>
</evidence>
<dbReference type="GO" id="GO:0016491">
    <property type="term" value="F:oxidoreductase activity"/>
    <property type="evidence" value="ECO:0007669"/>
    <property type="project" value="UniProtKB-KW"/>
</dbReference>
<accession>A0A8H5ZV89</accession>
<keyword evidence="2" id="KW-0521">NADP</keyword>
<dbReference type="Gene3D" id="3.40.50.720">
    <property type="entry name" value="NAD(P)-binding Rossmann-like Domain"/>
    <property type="match status" value="1"/>
</dbReference>
<sequence>MSPSALHMLAFSLRNPYSLSFDRDGPFPVLYRLLRTKCTPTEEIDVTGFENKTILITGVTSGCGLRCAKAFARVACHLIVTARNREKGEDAVRQIIDSLEPSPCTAKVDLLELEMTSERSISAFKYKLSKYASLDVAILNAGVYQPEFTICPETGQEETIQVNFLSNCAIALLAIPSLLRSHDQGRLLLISSEAYAWANPKQHTFSMLLKQLGDPDAYTSYERYHISKLLVVLWVQQLATRLDQNELLVACASPGFSRSSLFRSFNSSKIAQFLEDMVCRSPDEGASQYIMAAKGLDDHTNGAFFSDGRFRELATAAISEAATGLCDSVWDGVLGILPMCVQAVAQDLLIPFSTQ</sequence>
<dbReference type="Pfam" id="PF00106">
    <property type="entry name" value="adh_short"/>
    <property type="match status" value="1"/>
</dbReference>
<evidence type="ECO:0000256" key="2">
    <source>
        <dbReference type="ARBA" id="ARBA00022857"/>
    </source>
</evidence>
<dbReference type="EMBL" id="SPNV01000255">
    <property type="protein sequence ID" value="KAF5857483.1"/>
    <property type="molecule type" value="Genomic_DNA"/>
</dbReference>
<keyword evidence="5" id="KW-1185">Reference proteome</keyword>
<dbReference type="InterPro" id="IPR002347">
    <property type="entry name" value="SDR_fam"/>
</dbReference>
<dbReference type="InterPro" id="IPR036291">
    <property type="entry name" value="NAD(P)-bd_dom_sf"/>
</dbReference>
<comment type="similarity">
    <text evidence="1">Belongs to the short-chain dehydrogenases/reductases (SDR) family.</text>
</comment>
<comment type="caution">
    <text evidence="4">The sequence shown here is derived from an EMBL/GenBank/DDBJ whole genome shotgun (WGS) entry which is preliminary data.</text>
</comment>